<dbReference type="Proteomes" id="UP001293791">
    <property type="component" value="Unassembled WGS sequence"/>
</dbReference>
<keyword evidence="2" id="KW-1185">Reference proteome</keyword>
<name>A0ABU5L6C6_9RICK</name>
<gene>
    <name evidence="1" type="ORF">Cyrtocomes_00032</name>
</gene>
<evidence type="ECO:0000313" key="1">
    <source>
        <dbReference type="EMBL" id="MDZ5761676.1"/>
    </source>
</evidence>
<dbReference type="RefSeq" id="WP_322497189.1">
    <property type="nucleotide sequence ID" value="NZ_JARGYT010000001.1"/>
</dbReference>
<evidence type="ECO:0000313" key="2">
    <source>
        <dbReference type="Proteomes" id="UP001293791"/>
    </source>
</evidence>
<sequence length="187" mass="20861">MILSFSHSLFATERQRYVGDAFSMLEDCDVDEEVASEGAATSEADEVSASEVELPIATTDKVGNKAQEDGVPQVSFRAQVDEGSLKYIQTNCIRLRVLDMDYASYEDMEVFVEGRPVNIYGYMVKVLASYCCQEELHGCSAFIEIVNEKGNVQSIGWALSSHPSFFNAKMGKYRLILLSCFNKDCEQ</sequence>
<comment type="caution">
    <text evidence="1">The sequence shown here is derived from an EMBL/GenBank/DDBJ whole genome shotgun (WGS) entry which is preliminary data.</text>
</comment>
<reference evidence="1 2" key="1">
    <citation type="submission" date="2023-02" db="EMBL/GenBank/DDBJ databases">
        <title>Host association and intracellularity evolved multiple times independently in the Rickettsiales.</title>
        <authorList>
            <person name="Castelli M."/>
            <person name="Nardi T."/>
            <person name="Gammuto L."/>
            <person name="Bellinzona G."/>
            <person name="Sabaneyeva E."/>
            <person name="Potekhin A."/>
            <person name="Serra V."/>
            <person name="Petroni G."/>
            <person name="Sassera D."/>
        </authorList>
    </citation>
    <scope>NUCLEOTIDE SEQUENCE [LARGE SCALE GENOMIC DNA]</scope>
    <source>
        <strain evidence="1 2">BOD18</strain>
    </source>
</reference>
<dbReference type="EMBL" id="JARGYT010000001">
    <property type="protein sequence ID" value="MDZ5761676.1"/>
    <property type="molecule type" value="Genomic_DNA"/>
</dbReference>
<proteinExistence type="predicted"/>
<protein>
    <submittedName>
        <fullName evidence="1">Uncharacterized protein</fullName>
    </submittedName>
</protein>
<accession>A0ABU5L6C6</accession>
<organism evidence="1 2">
    <name type="scientific">Candidatus Cyrtobacter comes</name>
    <dbReference type="NCBI Taxonomy" id="675776"/>
    <lineage>
        <taxon>Bacteria</taxon>
        <taxon>Pseudomonadati</taxon>
        <taxon>Pseudomonadota</taxon>
        <taxon>Alphaproteobacteria</taxon>
        <taxon>Rickettsiales</taxon>
        <taxon>Candidatus Midichloriaceae</taxon>
        <taxon>Candidatus Cyrtobacter</taxon>
    </lineage>
</organism>